<dbReference type="SUPFAM" id="SSF81296">
    <property type="entry name" value="E set domains"/>
    <property type="match status" value="1"/>
</dbReference>
<evidence type="ECO:0000256" key="3">
    <source>
        <dbReference type="ARBA" id="ARBA00023326"/>
    </source>
</evidence>
<dbReference type="Proteomes" id="UP000264589">
    <property type="component" value="Unassembled WGS sequence"/>
</dbReference>
<accession>A0A371RLX2</accession>
<comment type="caution">
    <text evidence="6">The sequence shown here is derived from an EMBL/GenBank/DDBJ whole genome shotgun (WGS) entry which is preliminary data.</text>
</comment>
<dbReference type="AlphaFoldDB" id="A0A371RLX2"/>
<keyword evidence="7" id="KW-1185">Reference proteome</keyword>
<keyword evidence="2" id="KW-0119">Carbohydrate metabolism</keyword>
<dbReference type="InterPro" id="IPR012341">
    <property type="entry name" value="6hp_glycosidase-like_sf"/>
</dbReference>
<dbReference type="InterPro" id="IPR013783">
    <property type="entry name" value="Ig-like_fold"/>
</dbReference>
<evidence type="ECO:0000313" key="7">
    <source>
        <dbReference type="Proteomes" id="UP000264589"/>
    </source>
</evidence>
<dbReference type="Gene3D" id="2.60.40.10">
    <property type="entry name" value="Immunoglobulins"/>
    <property type="match status" value="1"/>
</dbReference>
<evidence type="ECO:0000313" key="6">
    <source>
        <dbReference type="EMBL" id="RFB06472.1"/>
    </source>
</evidence>
<dbReference type="InterPro" id="IPR004197">
    <property type="entry name" value="Cellulase_Ig-like"/>
</dbReference>
<evidence type="ECO:0000259" key="4">
    <source>
        <dbReference type="Pfam" id="PF00759"/>
    </source>
</evidence>
<dbReference type="GO" id="GO:0000272">
    <property type="term" value="P:polysaccharide catabolic process"/>
    <property type="evidence" value="ECO:0007669"/>
    <property type="project" value="UniProtKB-KW"/>
</dbReference>
<dbReference type="InterPro" id="IPR008928">
    <property type="entry name" value="6-hairpin_glycosidase_sf"/>
</dbReference>
<evidence type="ECO:0000256" key="2">
    <source>
        <dbReference type="ARBA" id="ARBA00023277"/>
    </source>
</evidence>
<proteinExistence type="inferred from homology"/>
<dbReference type="InParanoid" id="A0A371RLX2"/>
<keyword evidence="3" id="KW-0624">Polysaccharide degradation</keyword>
<feature type="domain" description="Cellulase Ig-like" evidence="5">
    <location>
        <begin position="257"/>
        <end position="339"/>
    </location>
</feature>
<organism evidence="6 7">
    <name type="scientific">Parvularcula marina</name>
    <dbReference type="NCBI Taxonomy" id="2292771"/>
    <lineage>
        <taxon>Bacteria</taxon>
        <taxon>Pseudomonadati</taxon>
        <taxon>Pseudomonadota</taxon>
        <taxon>Alphaproteobacteria</taxon>
        <taxon>Parvularculales</taxon>
        <taxon>Parvularculaceae</taxon>
        <taxon>Parvularcula</taxon>
    </lineage>
</organism>
<name>A0A371RLX2_9PROT</name>
<dbReference type="CDD" id="cd02850">
    <property type="entry name" value="E_set_Cellulase_N"/>
    <property type="match status" value="1"/>
</dbReference>
<feature type="domain" description="Glycoside hydrolase family 9" evidence="4">
    <location>
        <begin position="379"/>
        <end position="782"/>
    </location>
</feature>
<comment type="similarity">
    <text evidence="1">Belongs to the glycosyl hydrolase 9 (cellulase E) family.</text>
</comment>
<dbReference type="InterPro" id="IPR014756">
    <property type="entry name" value="Ig_E-set"/>
</dbReference>
<gene>
    <name evidence="6" type="ORF">DX908_12960</name>
</gene>
<dbReference type="Pfam" id="PF02927">
    <property type="entry name" value="CelD_N"/>
    <property type="match status" value="1"/>
</dbReference>
<evidence type="ECO:0000256" key="1">
    <source>
        <dbReference type="ARBA" id="ARBA00007072"/>
    </source>
</evidence>
<dbReference type="InterPro" id="IPR001701">
    <property type="entry name" value="Glyco_hydro_9"/>
</dbReference>
<sequence length="821" mass="90484">MAETVAPAETNAPLADDILTEAGYFSEPGLDVLVFSNWYDSLFSDAKISGVEIIHHGVRVVTNGDVRLSPTPGQWEPIGSFAERDVDREGGVITAELSYQDFGFDYRITGRRDGEGYLIRVESDEPLPAELDGVAGFNLEFIPSVYGGAGMLVDGKAELLPVYPTSEMELREDGPRPDGAAAEPLPLAEGREIVMAAGDERAQVTVRSTGTPIAVYDGRNQAQNGWFVLRSLLPADKTGTLVEWRISAPVDQSWMREPVVSYNQLGYRPSRDKVAIIELDARSDGAGEMKLIRLGADGETVVKSGTPEAWGHFLRYQYASFDFSEVTEPGLYTLEYEGRREGPFRIGEDAYDRAWQSTLDIFFPVQMDHMFVNEGYRVWHGAPHLDDALQAPVDHEHHDLYRQGATTDTAFAPLEHIPGLNVGGWFDAGDYDIRTQSQYGTVRYLVMAWDDFRLTRDQTKVDWARRRTDIHVPDGEADLQQQIAHGTKQLFAQFDAVGFAIHGIVEPDLDQYTHLGDALTKTDNLIHDARLGPDDKSGGYSGKLDDRWAFTSRASALQYGSAAGLAAAARALKTYDEALAEKALATAIRVFDDEESREPDLFQHGNTTGGPLPLERFRAAAELLLTTEDPKYAGAVFEAWEEAQPFFGAIAPLAIDIRPLMSEGYDAQLREAAEAYIAERAEARAESPFNVEITKRGWAGAGAVVGQAVADYKLHTAFPDLVPAQQVFDGFDYVLGRHPGHNLSLVSGIGAKSKKVAYGTNRADHSYIAGGVVPGMLILKPDYPENREDWPFFWGQNEYVIPLAAQYIYLANAAARLGREE</sequence>
<dbReference type="Pfam" id="PF00759">
    <property type="entry name" value="Glyco_hydro_9"/>
    <property type="match status" value="1"/>
</dbReference>
<protein>
    <submittedName>
        <fullName evidence="6">Glycoside hydrolase</fullName>
    </submittedName>
</protein>
<dbReference type="GO" id="GO:0008810">
    <property type="term" value="F:cellulase activity"/>
    <property type="evidence" value="ECO:0007669"/>
    <property type="project" value="InterPro"/>
</dbReference>
<dbReference type="Gene3D" id="1.50.10.10">
    <property type="match status" value="1"/>
</dbReference>
<keyword evidence="6" id="KW-0378">Hydrolase</keyword>
<evidence type="ECO:0000259" key="5">
    <source>
        <dbReference type="Pfam" id="PF02927"/>
    </source>
</evidence>
<dbReference type="OrthoDB" id="5936802at2"/>
<dbReference type="SUPFAM" id="SSF48208">
    <property type="entry name" value="Six-hairpin glycosidases"/>
    <property type="match status" value="1"/>
</dbReference>
<reference evidence="6 7" key="1">
    <citation type="submission" date="2018-08" db="EMBL/GenBank/DDBJ databases">
        <title>Parvularcula sp. SM1705, isolated from surface water of the South Sea China.</title>
        <authorList>
            <person name="Sun L."/>
        </authorList>
    </citation>
    <scope>NUCLEOTIDE SEQUENCE [LARGE SCALE GENOMIC DNA]</scope>
    <source>
        <strain evidence="6 7">SM1705</strain>
    </source>
</reference>
<dbReference type="EMBL" id="QUQO01000001">
    <property type="protein sequence ID" value="RFB06472.1"/>
    <property type="molecule type" value="Genomic_DNA"/>
</dbReference>